<feature type="transmembrane region" description="Helical" evidence="1">
    <location>
        <begin position="54"/>
        <end position="73"/>
    </location>
</feature>
<reference evidence="2" key="1">
    <citation type="journal article" date="2020" name="Stud. Mycol.">
        <title>101 Dothideomycetes genomes: a test case for predicting lifestyles and emergence of pathogens.</title>
        <authorList>
            <person name="Haridas S."/>
            <person name="Albert R."/>
            <person name="Binder M."/>
            <person name="Bloem J."/>
            <person name="Labutti K."/>
            <person name="Salamov A."/>
            <person name="Andreopoulos B."/>
            <person name="Baker S."/>
            <person name="Barry K."/>
            <person name="Bills G."/>
            <person name="Bluhm B."/>
            <person name="Cannon C."/>
            <person name="Castanera R."/>
            <person name="Culley D."/>
            <person name="Daum C."/>
            <person name="Ezra D."/>
            <person name="Gonzalez J."/>
            <person name="Henrissat B."/>
            <person name="Kuo A."/>
            <person name="Liang C."/>
            <person name="Lipzen A."/>
            <person name="Lutzoni F."/>
            <person name="Magnuson J."/>
            <person name="Mondo S."/>
            <person name="Nolan M."/>
            <person name="Ohm R."/>
            <person name="Pangilinan J."/>
            <person name="Park H.-J."/>
            <person name="Ramirez L."/>
            <person name="Alfaro M."/>
            <person name="Sun H."/>
            <person name="Tritt A."/>
            <person name="Yoshinaga Y."/>
            <person name="Zwiers L.-H."/>
            <person name="Turgeon B."/>
            <person name="Goodwin S."/>
            <person name="Spatafora J."/>
            <person name="Crous P."/>
            <person name="Grigoriev I."/>
        </authorList>
    </citation>
    <scope>NUCLEOTIDE SEQUENCE</scope>
    <source>
        <strain evidence="2">CBS 675.92</strain>
    </source>
</reference>
<name>A0A6A5U2Q2_9PLEO</name>
<keyword evidence="3" id="KW-1185">Reference proteome</keyword>
<organism evidence="2 3">
    <name type="scientific">Byssothecium circinans</name>
    <dbReference type="NCBI Taxonomy" id="147558"/>
    <lineage>
        <taxon>Eukaryota</taxon>
        <taxon>Fungi</taxon>
        <taxon>Dikarya</taxon>
        <taxon>Ascomycota</taxon>
        <taxon>Pezizomycotina</taxon>
        <taxon>Dothideomycetes</taxon>
        <taxon>Pleosporomycetidae</taxon>
        <taxon>Pleosporales</taxon>
        <taxon>Massarineae</taxon>
        <taxon>Massarinaceae</taxon>
        <taxon>Byssothecium</taxon>
    </lineage>
</organism>
<keyword evidence="1" id="KW-0472">Membrane</keyword>
<gene>
    <name evidence="2" type="ORF">CC80DRAFT_23586</name>
</gene>
<dbReference type="AlphaFoldDB" id="A0A6A5U2Q2"/>
<proteinExistence type="predicted"/>
<dbReference type="EMBL" id="ML976986">
    <property type="protein sequence ID" value="KAF1958948.1"/>
    <property type="molecule type" value="Genomic_DNA"/>
</dbReference>
<keyword evidence="1" id="KW-1133">Transmembrane helix</keyword>
<evidence type="ECO:0000313" key="3">
    <source>
        <dbReference type="Proteomes" id="UP000800035"/>
    </source>
</evidence>
<protein>
    <submittedName>
        <fullName evidence="2">Uncharacterized protein</fullName>
    </submittedName>
</protein>
<evidence type="ECO:0000256" key="1">
    <source>
        <dbReference type="SAM" id="Phobius"/>
    </source>
</evidence>
<accession>A0A6A5U2Q2</accession>
<feature type="transmembrane region" description="Helical" evidence="1">
    <location>
        <begin position="20"/>
        <end position="42"/>
    </location>
</feature>
<sequence length="112" mass="12390">MSPLTEFKAALPPLTSLLLLVSKTCAYPPFFFHLFCLFYNVAPVRTVAGMEGRIGWNWLALSSLTLFFLTLSVNTLFTLFTLDIPLLCFAWVYTGLAVLSSSSTSSSFAFSK</sequence>
<dbReference type="Proteomes" id="UP000800035">
    <property type="component" value="Unassembled WGS sequence"/>
</dbReference>
<keyword evidence="1" id="KW-0812">Transmembrane</keyword>
<evidence type="ECO:0000313" key="2">
    <source>
        <dbReference type="EMBL" id="KAF1958948.1"/>
    </source>
</evidence>